<dbReference type="InterPro" id="IPR023393">
    <property type="entry name" value="START-like_dom_sf"/>
</dbReference>
<dbReference type="InterPro" id="IPR013538">
    <property type="entry name" value="ASHA1/2-like_C"/>
</dbReference>
<dbReference type="RefSeq" id="WP_184173037.1">
    <property type="nucleotide sequence ID" value="NZ_BAABAG010000012.1"/>
</dbReference>
<comment type="caution">
    <text evidence="3">The sequence shown here is derived from an EMBL/GenBank/DDBJ whole genome shotgun (WGS) entry which is preliminary data.</text>
</comment>
<dbReference type="Gene3D" id="3.30.530.20">
    <property type="match status" value="1"/>
</dbReference>
<dbReference type="AlphaFoldDB" id="A0A7W9N1S6"/>
<evidence type="ECO:0000313" key="4">
    <source>
        <dbReference type="Proteomes" id="UP000567246"/>
    </source>
</evidence>
<evidence type="ECO:0000256" key="1">
    <source>
        <dbReference type="ARBA" id="ARBA00006817"/>
    </source>
</evidence>
<reference evidence="3 4" key="1">
    <citation type="submission" date="2020-08" db="EMBL/GenBank/DDBJ databases">
        <title>Sequencing the genomes of 1000 actinobacteria strains.</title>
        <authorList>
            <person name="Klenk H.-P."/>
        </authorList>
    </citation>
    <scope>NUCLEOTIDE SEQUENCE [LARGE SCALE GENOMIC DNA]</scope>
    <source>
        <strain evidence="3 4">DSM 17945</strain>
    </source>
</reference>
<evidence type="ECO:0000259" key="2">
    <source>
        <dbReference type="Pfam" id="PF08327"/>
    </source>
</evidence>
<organism evidence="3 4">
    <name type="scientific">Micrococcus endophyticus</name>
    <dbReference type="NCBI Taxonomy" id="455343"/>
    <lineage>
        <taxon>Bacteria</taxon>
        <taxon>Bacillati</taxon>
        <taxon>Actinomycetota</taxon>
        <taxon>Actinomycetes</taxon>
        <taxon>Micrococcales</taxon>
        <taxon>Micrococcaceae</taxon>
        <taxon>Micrococcus</taxon>
    </lineage>
</organism>
<sequence length="169" mass="18804">MADLMGLLYRSDDHGTVELRRILPVAPADLWPELTDPERLAAWFAPVTGGLREGGDYRIAFEEDDDEPGSASWGRIEQCERGRGLRLTWQSAEDEPAPSTVQVSLRAVDGGTRLVLVHSGLTHGEDVGHAAGWEVYLRDLAAHIEGTPAEEGDWFERWERHRAAYEATL</sequence>
<protein>
    <submittedName>
        <fullName evidence="3">Uncharacterized protein YndB with AHSA1/START domain</fullName>
    </submittedName>
</protein>
<proteinExistence type="inferred from homology"/>
<accession>A0A7W9N1S6</accession>
<comment type="similarity">
    <text evidence="1">Belongs to the AHA1 family.</text>
</comment>
<feature type="domain" description="Activator of Hsp90 ATPase homologue 1/2-like C-terminal" evidence="2">
    <location>
        <begin position="26"/>
        <end position="144"/>
    </location>
</feature>
<dbReference type="EMBL" id="JACHMW010000001">
    <property type="protein sequence ID" value="MBB5849466.1"/>
    <property type="molecule type" value="Genomic_DNA"/>
</dbReference>
<dbReference type="Proteomes" id="UP000567246">
    <property type="component" value="Unassembled WGS sequence"/>
</dbReference>
<dbReference type="SUPFAM" id="SSF55961">
    <property type="entry name" value="Bet v1-like"/>
    <property type="match status" value="1"/>
</dbReference>
<evidence type="ECO:0000313" key="3">
    <source>
        <dbReference type="EMBL" id="MBB5849466.1"/>
    </source>
</evidence>
<gene>
    <name evidence="3" type="ORF">HDA33_002030</name>
</gene>
<dbReference type="Pfam" id="PF08327">
    <property type="entry name" value="AHSA1"/>
    <property type="match status" value="1"/>
</dbReference>
<keyword evidence="4" id="KW-1185">Reference proteome</keyword>
<name>A0A7W9N1S6_9MICC</name>